<gene>
    <name evidence="1" type="ORF">FWILDA_LOCUS14348</name>
</gene>
<evidence type="ECO:0000313" key="2">
    <source>
        <dbReference type="Proteomes" id="UP001153678"/>
    </source>
</evidence>
<dbReference type="EMBL" id="CAMKVN010006164">
    <property type="protein sequence ID" value="CAI2189981.1"/>
    <property type="molecule type" value="Genomic_DNA"/>
</dbReference>
<comment type="caution">
    <text evidence="1">The sequence shown here is derived from an EMBL/GenBank/DDBJ whole genome shotgun (WGS) entry which is preliminary data.</text>
</comment>
<proteinExistence type="predicted"/>
<name>A0A9W4T2A0_9GLOM</name>
<keyword evidence="2" id="KW-1185">Reference proteome</keyword>
<sequence length="61" mass="7186">FGKGTPEFYKKLAYRCMNANSNQRPPTEELYQIDFCRSSLITVEENEAETILYDIFVEMKL</sequence>
<organism evidence="1 2">
    <name type="scientific">Funneliformis geosporum</name>
    <dbReference type="NCBI Taxonomy" id="1117311"/>
    <lineage>
        <taxon>Eukaryota</taxon>
        <taxon>Fungi</taxon>
        <taxon>Fungi incertae sedis</taxon>
        <taxon>Mucoromycota</taxon>
        <taxon>Glomeromycotina</taxon>
        <taxon>Glomeromycetes</taxon>
        <taxon>Glomerales</taxon>
        <taxon>Glomeraceae</taxon>
        <taxon>Funneliformis</taxon>
    </lineage>
</organism>
<accession>A0A9W4T2A0</accession>
<dbReference type="OrthoDB" id="2384652at2759"/>
<dbReference type="AlphaFoldDB" id="A0A9W4T2A0"/>
<evidence type="ECO:0000313" key="1">
    <source>
        <dbReference type="EMBL" id="CAI2189981.1"/>
    </source>
</evidence>
<dbReference type="Proteomes" id="UP001153678">
    <property type="component" value="Unassembled WGS sequence"/>
</dbReference>
<protein>
    <submittedName>
        <fullName evidence="1">12266_t:CDS:1</fullName>
    </submittedName>
</protein>
<reference evidence="1" key="1">
    <citation type="submission" date="2022-08" db="EMBL/GenBank/DDBJ databases">
        <authorList>
            <person name="Kallberg Y."/>
            <person name="Tangrot J."/>
            <person name="Rosling A."/>
        </authorList>
    </citation>
    <scope>NUCLEOTIDE SEQUENCE</scope>
    <source>
        <strain evidence="1">Wild A</strain>
    </source>
</reference>
<feature type="non-terminal residue" evidence="1">
    <location>
        <position position="61"/>
    </location>
</feature>